<feature type="transmembrane region" description="Helical" evidence="1">
    <location>
        <begin position="180"/>
        <end position="204"/>
    </location>
</feature>
<sequence length="386" mass="41328">MAGLGYNRENTLKDLMALPADFTLAEQDGRPTAVLSGDWTARGLFDAGLRLAEALDGVDNPTFDLTGVNRCDTAGAYAILRAADERLKPEDVKARHGVVRLLQLVAAAIQVKSEPAVRPSGFRALLERIGRGVFGLFSDAFSTMAFLGHLLTAVGRSIVDPRRIRWAPIVALCERAGLDAMPIVATTTFFIGAVVALLGANMLTDFGAQVYSVELIGISVMREFNILITAILLAGRSASSFAAEIGSMKMNQEIDAMQVMGVDPYEALVLPRFAALLLTIPILTFVATIAGLAGGILVVWIVLDLSPNFFLQRIVDYVGPTHFWIGLSKAPVMAAVIAAIGCRQGMEVGQDVEALGRRVTAAVVHAIFAIILIDAVFALIYMELDI</sequence>
<evidence type="ECO:0000313" key="3">
    <source>
        <dbReference type="Proteomes" id="UP000002629"/>
    </source>
</evidence>
<feature type="transmembrane region" description="Helical" evidence="1">
    <location>
        <begin position="273"/>
        <end position="303"/>
    </location>
</feature>
<feature type="transmembrane region" description="Helical" evidence="1">
    <location>
        <begin position="362"/>
        <end position="382"/>
    </location>
</feature>
<dbReference type="GO" id="GO:0043190">
    <property type="term" value="C:ATP-binding cassette (ABC) transporter complex"/>
    <property type="evidence" value="ECO:0007669"/>
    <property type="project" value="InterPro"/>
</dbReference>
<dbReference type="STRING" id="509190.Cseg_3097"/>
<keyword evidence="1" id="KW-0472">Membrane</keyword>
<feature type="transmembrane region" description="Helical" evidence="1">
    <location>
        <begin position="140"/>
        <end position="159"/>
    </location>
</feature>
<feature type="transmembrane region" description="Helical" evidence="1">
    <location>
        <begin position="224"/>
        <end position="243"/>
    </location>
</feature>
<name>D5VM14_CAUST</name>
<dbReference type="Pfam" id="PF02405">
    <property type="entry name" value="MlaE"/>
    <property type="match status" value="1"/>
</dbReference>
<evidence type="ECO:0008006" key="4">
    <source>
        <dbReference type="Google" id="ProtNLM"/>
    </source>
</evidence>
<keyword evidence="1" id="KW-0812">Transmembrane</keyword>
<organism evidence="2 3">
    <name type="scientific">Caulobacter segnis (strain ATCC 21756 / DSM 7131 / JCM 7823 / NBRC 15250 / LMG 17158 / TK0059)</name>
    <name type="common">Mycoplana segnis</name>
    <dbReference type="NCBI Taxonomy" id="509190"/>
    <lineage>
        <taxon>Bacteria</taxon>
        <taxon>Pseudomonadati</taxon>
        <taxon>Pseudomonadota</taxon>
        <taxon>Alphaproteobacteria</taxon>
        <taxon>Caulobacterales</taxon>
        <taxon>Caulobacteraceae</taxon>
        <taxon>Caulobacter</taxon>
    </lineage>
</organism>
<dbReference type="Proteomes" id="UP000002629">
    <property type="component" value="Chromosome"/>
</dbReference>
<dbReference type="KEGG" id="cse:Cseg_3097"/>
<proteinExistence type="predicted"/>
<evidence type="ECO:0000313" key="2">
    <source>
        <dbReference type="EMBL" id="ADG11537.1"/>
    </source>
</evidence>
<dbReference type="GO" id="GO:0005548">
    <property type="term" value="F:phospholipid transporter activity"/>
    <property type="evidence" value="ECO:0007669"/>
    <property type="project" value="TreeGrafter"/>
</dbReference>
<accession>D5VM14</accession>
<dbReference type="AlphaFoldDB" id="D5VM14"/>
<dbReference type="PANTHER" id="PTHR30188:SF3">
    <property type="entry name" value="ABC TRANSPORTER PERMEASE"/>
    <property type="match status" value="1"/>
</dbReference>
<protein>
    <recommendedName>
        <fullName evidence="4">ABC transporter permease</fullName>
    </recommendedName>
</protein>
<dbReference type="PANTHER" id="PTHR30188">
    <property type="entry name" value="ABC TRANSPORTER PERMEASE PROTEIN-RELATED"/>
    <property type="match status" value="1"/>
</dbReference>
<dbReference type="HOGENOM" id="CLU_045686_0_0_5"/>
<feature type="transmembrane region" description="Helical" evidence="1">
    <location>
        <begin position="323"/>
        <end position="342"/>
    </location>
</feature>
<dbReference type="EMBL" id="CP002008">
    <property type="protein sequence ID" value="ADG11537.1"/>
    <property type="molecule type" value="Genomic_DNA"/>
</dbReference>
<evidence type="ECO:0000256" key="1">
    <source>
        <dbReference type="SAM" id="Phobius"/>
    </source>
</evidence>
<dbReference type="eggNOG" id="COG0767">
    <property type="taxonomic scope" value="Bacteria"/>
</dbReference>
<gene>
    <name evidence="2" type="ordered locus">Cseg_3097</name>
</gene>
<reference evidence="3" key="1">
    <citation type="journal article" date="2011" name="J. Bacteriol.">
        <title>Genome sequences of eight morphologically diverse alphaproteobacteria.</title>
        <authorList>
            <consortium name="US DOE Joint Genome Institute"/>
            <person name="Brown P.J."/>
            <person name="Kysela D.T."/>
            <person name="Buechlein A."/>
            <person name="Hemmerich C."/>
            <person name="Brun Y.V."/>
        </authorList>
    </citation>
    <scope>NUCLEOTIDE SEQUENCE [LARGE SCALE GENOMIC DNA]</scope>
    <source>
        <strain evidence="3">ATCC 21756 / DSM 7131 / JCM 7823 / NBRC 15250 / LMG 17158 / TK0059</strain>
    </source>
</reference>
<dbReference type="InterPro" id="IPR030802">
    <property type="entry name" value="Permease_MalE"/>
</dbReference>
<keyword evidence="1" id="KW-1133">Transmembrane helix</keyword>